<keyword evidence="3" id="KW-1185">Reference proteome</keyword>
<protein>
    <submittedName>
        <fullName evidence="2">Uncharacterized protein</fullName>
    </submittedName>
</protein>
<dbReference type="OrthoDB" id="3875902at2759"/>
<evidence type="ECO:0000256" key="1">
    <source>
        <dbReference type="SAM" id="MobiDB-lite"/>
    </source>
</evidence>
<accession>A0A8E2ECW4</accession>
<proteinExistence type="predicted"/>
<reference evidence="2 3" key="1">
    <citation type="journal article" date="2016" name="Nat. Commun.">
        <title>Ectomycorrhizal ecology is imprinted in the genome of the dominant symbiotic fungus Cenococcum geophilum.</title>
        <authorList>
            <consortium name="DOE Joint Genome Institute"/>
            <person name="Peter M."/>
            <person name="Kohler A."/>
            <person name="Ohm R.A."/>
            <person name="Kuo A."/>
            <person name="Krutzmann J."/>
            <person name="Morin E."/>
            <person name="Arend M."/>
            <person name="Barry K.W."/>
            <person name="Binder M."/>
            <person name="Choi C."/>
            <person name="Clum A."/>
            <person name="Copeland A."/>
            <person name="Grisel N."/>
            <person name="Haridas S."/>
            <person name="Kipfer T."/>
            <person name="LaButti K."/>
            <person name="Lindquist E."/>
            <person name="Lipzen A."/>
            <person name="Maire R."/>
            <person name="Meier B."/>
            <person name="Mihaltcheva S."/>
            <person name="Molinier V."/>
            <person name="Murat C."/>
            <person name="Poggeler S."/>
            <person name="Quandt C.A."/>
            <person name="Sperisen C."/>
            <person name="Tritt A."/>
            <person name="Tisserant E."/>
            <person name="Crous P.W."/>
            <person name="Henrissat B."/>
            <person name="Nehls U."/>
            <person name="Egli S."/>
            <person name="Spatafora J.W."/>
            <person name="Grigoriev I.V."/>
            <person name="Martin F.M."/>
        </authorList>
    </citation>
    <scope>NUCLEOTIDE SEQUENCE [LARGE SCALE GENOMIC DNA]</scope>
    <source>
        <strain evidence="2 3">CBS 459.81</strain>
    </source>
</reference>
<organism evidence="2 3">
    <name type="scientific">Lepidopterella palustris CBS 459.81</name>
    <dbReference type="NCBI Taxonomy" id="1314670"/>
    <lineage>
        <taxon>Eukaryota</taxon>
        <taxon>Fungi</taxon>
        <taxon>Dikarya</taxon>
        <taxon>Ascomycota</taxon>
        <taxon>Pezizomycotina</taxon>
        <taxon>Dothideomycetes</taxon>
        <taxon>Pleosporomycetidae</taxon>
        <taxon>Mytilinidiales</taxon>
        <taxon>Argynnaceae</taxon>
        <taxon>Lepidopterella</taxon>
    </lineage>
</organism>
<gene>
    <name evidence="2" type="ORF">K432DRAFT_403532</name>
</gene>
<dbReference type="Proteomes" id="UP000250266">
    <property type="component" value="Unassembled WGS sequence"/>
</dbReference>
<feature type="region of interest" description="Disordered" evidence="1">
    <location>
        <begin position="1"/>
        <end position="83"/>
    </location>
</feature>
<name>A0A8E2ECW4_9PEZI</name>
<sequence>MSSPTTNLPAAPSQPQLPTSPIMPTPTPEPAASSGAFSLLPSKSHPKPRLSLTRTTSSTASASRPKAVRASKTGKPTPSPKHFTYDPRDHFIPCMAPGCSTHYLLSTLSPTFYSAHQPHGLTHLHGLCPVHALADRKAADVDLKAEQVALRASAGRQTLAQLALQFELCVKRVRAVREDESRELQRLQGERLNGADFRYYPRPCTAKGCQRPWFSVYAASLYQWYRAESACGICMLRVYCPSCAAKELEEAEERLEGAKGKLETEEEWERHVEEVRRRREFEVEFWEKAQTRVMLKKGVRPRVTEARKTKTEDVELEGKGVDIVRELCVVM</sequence>
<evidence type="ECO:0000313" key="3">
    <source>
        <dbReference type="Proteomes" id="UP000250266"/>
    </source>
</evidence>
<dbReference type="EMBL" id="KV744910">
    <property type="protein sequence ID" value="OCK81736.1"/>
    <property type="molecule type" value="Genomic_DNA"/>
</dbReference>
<feature type="compositionally biased region" description="Polar residues" evidence="1">
    <location>
        <begin position="1"/>
        <end position="19"/>
    </location>
</feature>
<evidence type="ECO:0000313" key="2">
    <source>
        <dbReference type="EMBL" id="OCK81736.1"/>
    </source>
</evidence>
<feature type="compositionally biased region" description="Low complexity" evidence="1">
    <location>
        <begin position="49"/>
        <end position="64"/>
    </location>
</feature>
<dbReference type="AlphaFoldDB" id="A0A8E2ECW4"/>